<dbReference type="Proteomes" id="UP000024404">
    <property type="component" value="Unassembled WGS sequence"/>
</dbReference>
<dbReference type="EnsemblMetazoa" id="OVOC7849.1">
    <property type="protein sequence ID" value="OVOC7849.1"/>
    <property type="gene ID" value="WBGene00244658"/>
</dbReference>
<dbReference type="AlphaFoldDB" id="A0A8R1XYU9"/>
<protein>
    <submittedName>
        <fullName evidence="2">Uncharacterized protein</fullName>
    </submittedName>
</protein>
<evidence type="ECO:0000313" key="2">
    <source>
        <dbReference type="EnsemblMetazoa" id="OVOC7849.1"/>
    </source>
</evidence>
<proteinExistence type="predicted"/>
<dbReference type="EMBL" id="CMVM020000234">
    <property type="status" value="NOT_ANNOTATED_CDS"/>
    <property type="molecule type" value="Genomic_DNA"/>
</dbReference>
<keyword evidence="1" id="KW-1133">Transmembrane helix</keyword>
<sequence length="80" mass="9143">MTVLIAVNNNDSDKGDNNSTSSGFFFLVLIIELAAICSIIDRKFALEEIQQFLGWFTLYILPYMSTTYSNTKLNVYFNED</sequence>
<keyword evidence="1" id="KW-0472">Membrane</keyword>
<feature type="transmembrane region" description="Helical" evidence="1">
    <location>
        <begin position="52"/>
        <end position="70"/>
    </location>
</feature>
<evidence type="ECO:0000313" key="3">
    <source>
        <dbReference type="Proteomes" id="UP000024404"/>
    </source>
</evidence>
<organism evidence="2 3">
    <name type="scientific">Onchocerca volvulus</name>
    <dbReference type="NCBI Taxonomy" id="6282"/>
    <lineage>
        <taxon>Eukaryota</taxon>
        <taxon>Metazoa</taxon>
        <taxon>Ecdysozoa</taxon>
        <taxon>Nematoda</taxon>
        <taxon>Chromadorea</taxon>
        <taxon>Rhabditida</taxon>
        <taxon>Spirurina</taxon>
        <taxon>Spiruromorpha</taxon>
        <taxon>Filarioidea</taxon>
        <taxon>Onchocercidae</taxon>
        <taxon>Onchocerca</taxon>
    </lineage>
</organism>
<reference evidence="2" key="2">
    <citation type="submission" date="2022-06" db="UniProtKB">
        <authorList>
            <consortium name="EnsemblMetazoa"/>
        </authorList>
    </citation>
    <scope>IDENTIFICATION</scope>
</reference>
<feature type="transmembrane region" description="Helical" evidence="1">
    <location>
        <begin position="20"/>
        <end position="40"/>
    </location>
</feature>
<accession>A0A8R1XYU9</accession>
<evidence type="ECO:0000256" key="1">
    <source>
        <dbReference type="SAM" id="Phobius"/>
    </source>
</evidence>
<keyword evidence="1" id="KW-0812">Transmembrane</keyword>
<name>A0A8R1XYU9_ONCVO</name>
<keyword evidence="3" id="KW-1185">Reference proteome</keyword>
<reference evidence="3" key="1">
    <citation type="submission" date="2013-10" db="EMBL/GenBank/DDBJ databases">
        <title>Genome sequencing of Onchocerca volvulus.</title>
        <authorList>
            <person name="Cotton J."/>
            <person name="Tsai J."/>
            <person name="Stanley E."/>
            <person name="Tracey A."/>
            <person name="Holroyd N."/>
            <person name="Lustigman S."/>
            <person name="Berriman M."/>
        </authorList>
    </citation>
    <scope>NUCLEOTIDE SEQUENCE</scope>
</reference>